<dbReference type="Pfam" id="PF02141">
    <property type="entry name" value="DENN"/>
    <property type="match status" value="1"/>
</dbReference>
<dbReference type="EMBL" id="CAMPGE010016593">
    <property type="protein sequence ID" value="CAI2375139.1"/>
    <property type="molecule type" value="Genomic_DNA"/>
</dbReference>
<gene>
    <name evidence="2" type="ORF">ECRASSUSDP1_LOCUS16499</name>
</gene>
<dbReference type="PROSITE" id="PS50211">
    <property type="entry name" value="DENN"/>
    <property type="match status" value="1"/>
</dbReference>
<dbReference type="InterPro" id="IPR051696">
    <property type="entry name" value="DENN_Domain_GEFs"/>
</dbReference>
<evidence type="ECO:0000259" key="1">
    <source>
        <dbReference type="PROSITE" id="PS50211"/>
    </source>
</evidence>
<dbReference type="SMART" id="SM00799">
    <property type="entry name" value="DENN"/>
    <property type="match status" value="1"/>
</dbReference>
<organism evidence="2 3">
    <name type="scientific">Euplotes crassus</name>
    <dbReference type="NCBI Taxonomy" id="5936"/>
    <lineage>
        <taxon>Eukaryota</taxon>
        <taxon>Sar</taxon>
        <taxon>Alveolata</taxon>
        <taxon>Ciliophora</taxon>
        <taxon>Intramacronucleata</taxon>
        <taxon>Spirotrichea</taxon>
        <taxon>Hypotrichia</taxon>
        <taxon>Euplotida</taxon>
        <taxon>Euplotidae</taxon>
        <taxon>Moneuplotes</taxon>
    </lineage>
</organism>
<dbReference type="InterPro" id="IPR001194">
    <property type="entry name" value="cDENN_dom"/>
</dbReference>
<evidence type="ECO:0000313" key="2">
    <source>
        <dbReference type="EMBL" id="CAI2375139.1"/>
    </source>
</evidence>
<keyword evidence="3" id="KW-1185">Reference proteome</keyword>
<evidence type="ECO:0000313" key="3">
    <source>
        <dbReference type="Proteomes" id="UP001295684"/>
    </source>
</evidence>
<proteinExistence type="predicted"/>
<feature type="domain" description="UDENN" evidence="1">
    <location>
        <begin position="46"/>
        <end position="567"/>
    </location>
</feature>
<dbReference type="GO" id="GO:0032483">
    <property type="term" value="P:regulation of Rab protein signal transduction"/>
    <property type="evidence" value="ECO:0007669"/>
    <property type="project" value="TreeGrafter"/>
</dbReference>
<name>A0AAD2CZ24_EUPCR</name>
<dbReference type="Proteomes" id="UP001295684">
    <property type="component" value="Unassembled WGS sequence"/>
</dbReference>
<sequence>MEIIQEEGEWTKVFNSSNPLIDYFIMSGSNVEQIYDTIKLLKEDCEKIVPSNVLPEITPDIICRVPEVDRPEYQFPISINDLAFINGYKLATNFKDPKFIPLVLTGDKGTKKFVQVMIFWENLASYLNINIPKDISTTPSYSASLNKYNPTNPNPAPYPEFQPSTYLEIVDSKKSIHKRDYSCNVVEKRPSLTEETDQDNLDALNSSMIQIITDYIDQRDYENSEKTKVFDGKEYFIPKAMMLISSLPIFDVMQEMLLTLYKQAIYRINYPIDAYIYYLTYEVPLACFGTNVKISLPNLKEKTITDSNYNIEYLCKYFSNPYLSFKNLYKVLYWFMCQAGNTLLVSNDASKLVVVSEVLRAIIYPFTYDDPYVPLLAPNMIKSIEAPFPCHLGLLDNKSEFEVESIISSCSDNTMVILLDSDELAIRFNGENMTMQEYYTQEEIIDFKKRSTKFKRLPDTNLNKLTIELEKCISKFDSNQENSPMSKTDFVNDIRGYFLQYFADLFKNYLKYFTRPKNLETWDLKDVFNQDLFLKNDNSETDFFKDFFATRTWVVFLETKIIPDTVEQVQIHKHFDQCIKNLSKLPLFFATNVFKGIEKSKEIFTYSFHPEKFNGGCFSMKNDYINCMDINDLKIDQFIQTIEIQDRGQSESEMRHTSFSKRNHYIRYVVFPAICESLIPCSSNFAEDRFAPDLSKTYSLKNNFHDLDKHLSQRKGCTSLIQVRTKGQIQNIYIIWIMMWILNFEYLQADEKKFRMEQICGIIYKMLKIADIQSKNLILEDLFETILEHGRFDMIEELYEFMRLLNIKGNAKLDHIFFNAIRKHNEILDLKKQEKTIREDLFEDIKINIQSPSRTRTSVIEHHDSEFLDSKTQRMTEFGLKPPSIKKKMLSFSPVVSHEIGKKERKKRLVQYTSSVDLKSEYYQEKKETFQKRTFKREKDMHNFLVPDTLFLHIEAICDNCDCKIKYKGIIKGMKNIGFECISCKQDILPEIIATIGGPSLITPVGIGSIEQEEQLLISEKELRILVNRLYESVQIQKKEKMFDLIIFRQLKGQLFWNCIFYFMHYGLPYDCLLPYSQSHISFSDFDGPKITAEY</sequence>
<dbReference type="InterPro" id="IPR037516">
    <property type="entry name" value="Tripartite_DENN"/>
</dbReference>
<dbReference type="AlphaFoldDB" id="A0AAD2CZ24"/>
<accession>A0AAD2CZ24</accession>
<dbReference type="PANTHER" id="PTHR12296">
    <property type="entry name" value="DENN DOMAIN-CONTAINING PROTEIN 4"/>
    <property type="match status" value="1"/>
</dbReference>
<comment type="caution">
    <text evidence="2">The sequence shown here is derived from an EMBL/GenBank/DDBJ whole genome shotgun (WGS) entry which is preliminary data.</text>
</comment>
<dbReference type="InterPro" id="IPR043153">
    <property type="entry name" value="DENN_C"/>
</dbReference>
<protein>
    <recommendedName>
        <fullName evidence="1">UDENN domain-containing protein</fullName>
    </recommendedName>
</protein>
<dbReference type="GO" id="GO:0031410">
    <property type="term" value="C:cytoplasmic vesicle"/>
    <property type="evidence" value="ECO:0007669"/>
    <property type="project" value="TreeGrafter"/>
</dbReference>
<dbReference type="Gene3D" id="3.40.50.11500">
    <property type="match status" value="1"/>
</dbReference>
<reference evidence="2" key="1">
    <citation type="submission" date="2023-07" db="EMBL/GenBank/DDBJ databases">
        <authorList>
            <consortium name="AG Swart"/>
            <person name="Singh M."/>
            <person name="Singh A."/>
            <person name="Seah K."/>
            <person name="Emmerich C."/>
        </authorList>
    </citation>
    <scope>NUCLEOTIDE SEQUENCE</scope>
    <source>
        <strain evidence="2">DP1</strain>
    </source>
</reference>
<dbReference type="PANTHER" id="PTHR12296:SF21">
    <property type="entry name" value="DENN DOMAIN-CONTAINING PROTEIN 3"/>
    <property type="match status" value="1"/>
</dbReference>